<keyword evidence="1" id="KW-0812">Transmembrane</keyword>
<protein>
    <recommendedName>
        <fullName evidence="4">DUF2842 domain-containing protein</fullName>
    </recommendedName>
</protein>
<keyword evidence="1" id="KW-1133">Transmembrane helix</keyword>
<reference evidence="3" key="1">
    <citation type="submission" date="2017-01" db="EMBL/GenBank/DDBJ databases">
        <authorList>
            <person name="Varghese N."/>
            <person name="Submissions S."/>
        </authorList>
    </citation>
    <scope>NUCLEOTIDE SEQUENCE [LARGE SCALE GENOMIC DNA]</scope>
    <source>
        <strain evidence="3">DSM 29430</strain>
    </source>
</reference>
<keyword evidence="3" id="KW-1185">Reference proteome</keyword>
<accession>A0A1N7L2D5</accession>
<keyword evidence="1" id="KW-0472">Membrane</keyword>
<organism evidence="2 3">
    <name type="scientific">Roseivivax lentus</name>
    <dbReference type="NCBI Taxonomy" id="633194"/>
    <lineage>
        <taxon>Bacteria</taxon>
        <taxon>Pseudomonadati</taxon>
        <taxon>Pseudomonadota</taxon>
        <taxon>Alphaproteobacteria</taxon>
        <taxon>Rhodobacterales</taxon>
        <taxon>Roseobacteraceae</taxon>
        <taxon>Roseivivax</taxon>
    </lineage>
</organism>
<gene>
    <name evidence="2" type="ORF">SAMN05421759_102313</name>
</gene>
<evidence type="ECO:0000313" key="3">
    <source>
        <dbReference type="Proteomes" id="UP000186684"/>
    </source>
</evidence>
<proteinExistence type="predicted"/>
<evidence type="ECO:0008006" key="4">
    <source>
        <dbReference type="Google" id="ProtNLM"/>
    </source>
</evidence>
<name>A0A1N7L2D5_9RHOB</name>
<dbReference type="Proteomes" id="UP000186684">
    <property type="component" value="Unassembled WGS sequence"/>
</dbReference>
<dbReference type="AlphaFoldDB" id="A0A1N7L2D5"/>
<sequence length="79" mass="8879">MRRETLPYKTKKRLALLILLVGLPIYGVVAVSIMTWLERPSILVELLIYAALGILWALPFKWVFMGVGQPDPDAGDDQP</sequence>
<dbReference type="InterPro" id="IPR021265">
    <property type="entry name" value="DUF2842"/>
</dbReference>
<feature type="transmembrane region" description="Helical" evidence="1">
    <location>
        <begin position="46"/>
        <end position="64"/>
    </location>
</feature>
<dbReference type="EMBL" id="FTOQ01000002">
    <property type="protein sequence ID" value="SIS68018.1"/>
    <property type="molecule type" value="Genomic_DNA"/>
</dbReference>
<dbReference type="STRING" id="633194.SAMN05421759_102313"/>
<evidence type="ECO:0000313" key="2">
    <source>
        <dbReference type="EMBL" id="SIS68018.1"/>
    </source>
</evidence>
<dbReference type="RefSeq" id="WP_076445686.1">
    <property type="nucleotide sequence ID" value="NZ_FTOQ01000002.1"/>
</dbReference>
<dbReference type="Pfam" id="PF11003">
    <property type="entry name" value="DUF2842"/>
    <property type="match status" value="1"/>
</dbReference>
<evidence type="ECO:0000256" key="1">
    <source>
        <dbReference type="SAM" id="Phobius"/>
    </source>
</evidence>